<dbReference type="AlphaFoldDB" id="A0A7G1HV74"/>
<dbReference type="Gene3D" id="3.90.245.10">
    <property type="entry name" value="Ribonucleoside hydrolase-like"/>
    <property type="match status" value="1"/>
</dbReference>
<evidence type="ECO:0000313" key="2">
    <source>
        <dbReference type="EMBL" id="BCI63576.1"/>
    </source>
</evidence>
<dbReference type="PROSITE" id="PS51257">
    <property type="entry name" value="PROKAR_LIPOPROTEIN"/>
    <property type="match status" value="1"/>
</dbReference>
<organism evidence="2 3">
    <name type="scientific">Coprobacter secundus subsp. similis</name>
    <dbReference type="NCBI Taxonomy" id="2751153"/>
    <lineage>
        <taxon>Bacteria</taxon>
        <taxon>Pseudomonadati</taxon>
        <taxon>Bacteroidota</taxon>
        <taxon>Bacteroidia</taxon>
        <taxon>Bacteroidales</taxon>
        <taxon>Barnesiellaceae</taxon>
        <taxon>Coprobacter</taxon>
    </lineage>
</organism>
<dbReference type="InterPro" id="IPR036452">
    <property type="entry name" value="Ribo_hydro-like"/>
</dbReference>
<dbReference type="Proteomes" id="UP000594042">
    <property type="component" value="Chromosome"/>
</dbReference>
<dbReference type="PANTHER" id="PTHR43264:SF1">
    <property type="entry name" value="INOSINE_URIDINE-PREFERRING NUCLEOSIDE HYDROLASE DOMAIN-CONTAINING PROTEIN"/>
    <property type="match status" value="1"/>
</dbReference>
<reference evidence="3" key="1">
    <citation type="submission" date="2020-07" db="EMBL/GenBank/DDBJ databases">
        <title>Complete genome sequencing of Coprobacter sp. strain 2CBH44.</title>
        <authorList>
            <person name="Sakamoto M."/>
            <person name="Murakami T."/>
            <person name="Mori H."/>
        </authorList>
    </citation>
    <scope>NUCLEOTIDE SEQUENCE [LARGE SCALE GENOMIC DNA]</scope>
    <source>
        <strain evidence="3">2CBH44</strain>
    </source>
</reference>
<dbReference type="KEGG" id="copr:Cop2CBH44_19290"/>
<proteinExistence type="predicted"/>
<protein>
    <submittedName>
        <fullName evidence="2">Nucleoside hydrolase</fullName>
    </submittedName>
</protein>
<dbReference type="SUPFAM" id="SSF53590">
    <property type="entry name" value="Nucleoside hydrolase"/>
    <property type="match status" value="1"/>
</dbReference>
<name>A0A7G1HV74_9BACT</name>
<evidence type="ECO:0000313" key="3">
    <source>
        <dbReference type="Proteomes" id="UP000594042"/>
    </source>
</evidence>
<evidence type="ECO:0000259" key="1">
    <source>
        <dbReference type="Pfam" id="PF01156"/>
    </source>
</evidence>
<dbReference type="Pfam" id="PF01156">
    <property type="entry name" value="IU_nuc_hydro"/>
    <property type="match status" value="1"/>
</dbReference>
<dbReference type="GO" id="GO:0016799">
    <property type="term" value="F:hydrolase activity, hydrolyzing N-glycosyl compounds"/>
    <property type="evidence" value="ECO:0007669"/>
    <property type="project" value="InterPro"/>
</dbReference>
<dbReference type="RefSeq" id="WP_200754705.1">
    <property type="nucleotide sequence ID" value="NZ_AP023322.1"/>
</dbReference>
<feature type="domain" description="Inosine/uridine-preferring nucleoside hydrolase" evidence="1">
    <location>
        <begin position="38"/>
        <end position="303"/>
    </location>
</feature>
<sequence length="352" mass="40184">MKTVLYLTGLFLFPSIIIGCCNKKQINNTSVDKTPLSIIFDTDMGNDIDDALALDMLYKYIENGQINLLAIPTSKKGKYCAEYLDIMNTWYGHNIPIGVVENGTDKDNNAPFTKHTCELKQNGNLVFNRTINNYDDFYKSVSLYRKILSEQPDNSVIIISVGFSTNLAQLLDSPADKYSTLSGIELIRKKVKYVSTMMGNIKDQNHKEFNVFCDIPSAQKFINEWPTPIMISPYEVGDAILFPAQSIENDFKWKSPNPLVIGYINYMQMPYDRQTWDLTAVLYAVEKEKKFFGNSEWGTLNIDNTGATTFIVNPKGKHRYLTVNKEQALKIQKYFIQLITQIPAKYKKTTLN</sequence>
<dbReference type="EMBL" id="AP023322">
    <property type="protein sequence ID" value="BCI63576.1"/>
    <property type="molecule type" value="Genomic_DNA"/>
</dbReference>
<dbReference type="InterPro" id="IPR001910">
    <property type="entry name" value="Inosine/uridine_hydrolase_dom"/>
</dbReference>
<accession>A0A7G1HV74</accession>
<gene>
    <name evidence="2" type="ORF">Cop2CBH44_19290</name>
</gene>
<keyword evidence="2" id="KW-0378">Hydrolase</keyword>
<keyword evidence="3" id="KW-1185">Reference proteome</keyword>
<dbReference type="PANTHER" id="PTHR43264">
    <property type="match status" value="1"/>
</dbReference>